<dbReference type="STRING" id="1895771.BGO89_07135"/>
<dbReference type="Proteomes" id="UP000184233">
    <property type="component" value="Unassembled WGS sequence"/>
</dbReference>
<dbReference type="GO" id="GO:0006310">
    <property type="term" value="P:DNA recombination"/>
    <property type="evidence" value="ECO:0007669"/>
    <property type="project" value="UniProtKB-KW"/>
</dbReference>
<gene>
    <name evidence="6" type="ORF">BGO89_07135</name>
</gene>
<dbReference type="InterPro" id="IPR044068">
    <property type="entry name" value="CB"/>
</dbReference>
<dbReference type="PANTHER" id="PTHR30349:SF64">
    <property type="entry name" value="PROPHAGE INTEGRASE INTD-RELATED"/>
    <property type="match status" value="1"/>
</dbReference>
<evidence type="ECO:0000256" key="2">
    <source>
        <dbReference type="ARBA" id="ARBA00023125"/>
    </source>
</evidence>
<keyword evidence="1" id="KW-0229">DNA integration</keyword>
<dbReference type="InterPro" id="IPR011010">
    <property type="entry name" value="DNA_brk_join_enz"/>
</dbReference>
<dbReference type="PROSITE" id="PS51900">
    <property type="entry name" value="CB"/>
    <property type="match status" value="1"/>
</dbReference>
<dbReference type="GO" id="GO:0003677">
    <property type="term" value="F:DNA binding"/>
    <property type="evidence" value="ECO:0007669"/>
    <property type="project" value="UniProtKB-UniRule"/>
</dbReference>
<dbReference type="GO" id="GO:0015074">
    <property type="term" value="P:DNA integration"/>
    <property type="evidence" value="ECO:0007669"/>
    <property type="project" value="UniProtKB-KW"/>
</dbReference>
<dbReference type="InterPro" id="IPR010998">
    <property type="entry name" value="Integrase_recombinase_N"/>
</dbReference>
<organism evidence="6 7">
    <name type="scientific">Candidatus Kapaibacterium thiocyanatum</name>
    <dbReference type="NCBI Taxonomy" id="1895771"/>
    <lineage>
        <taxon>Bacteria</taxon>
        <taxon>Pseudomonadati</taxon>
        <taxon>Candidatus Kapaibacteriota</taxon>
        <taxon>Candidatus Kapaibacteriia</taxon>
        <taxon>Candidatus Kapaibacteriales</taxon>
        <taxon>Candidatus Kapaibacteriaceae</taxon>
        <taxon>Candidatus Kapaibacterium</taxon>
    </lineage>
</organism>
<evidence type="ECO:0000256" key="1">
    <source>
        <dbReference type="ARBA" id="ARBA00022908"/>
    </source>
</evidence>
<dbReference type="AlphaFoldDB" id="A0A1M3KYZ3"/>
<dbReference type="EMBL" id="MKVH01000021">
    <property type="protein sequence ID" value="OJX57738.1"/>
    <property type="molecule type" value="Genomic_DNA"/>
</dbReference>
<evidence type="ECO:0000256" key="4">
    <source>
        <dbReference type="PROSITE-ProRule" id="PRU01248"/>
    </source>
</evidence>
<accession>A0A1M3KYZ3</accession>
<evidence type="ECO:0000259" key="5">
    <source>
        <dbReference type="PROSITE" id="PS51900"/>
    </source>
</evidence>
<comment type="caution">
    <text evidence="6">The sequence shown here is derived from an EMBL/GenBank/DDBJ whole genome shotgun (WGS) entry which is preliminary data.</text>
</comment>
<evidence type="ECO:0000313" key="6">
    <source>
        <dbReference type="EMBL" id="OJX57738.1"/>
    </source>
</evidence>
<dbReference type="Gene3D" id="1.10.150.130">
    <property type="match status" value="1"/>
</dbReference>
<evidence type="ECO:0000256" key="3">
    <source>
        <dbReference type="ARBA" id="ARBA00023172"/>
    </source>
</evidence>
<dbReference type="PANTHER" id="PTHR30349">
    <property type="entry name" value="PHAGE INTEGRASE-RELATED"/>
    <property type="match status" value="1"/>
</dbReference>
<proteinExistence type="predicted"/>
<protein>
    <recommendedName>
        <fullName evidence="5">Core-binding (CB) domain-containing protein</fullName>
    </recommendedName>
</protein>
<dbReference type="InterPro" id="IPR013762">
    <property type="entry name" value="Integrase-like_cat_sf"/>
</dbReference>
<keyword evidence="2 4" id="KW-0238">DNA-binding</keyword>
<dbReference type="Pfam" id="PF13102">
    <property type="entry name" value="Phage_int_SAM_5"/>
    <property type="match status" value="1"/>
</dbReference>
<dbReference type="SUPFAM" id="SSF56349">
    <property type="entry name" value="DNA breaking-rejoining enzymes"/>
    <property type="match status" value="1"/>
</dbReference>
<dbReference type="Gene3D" id="1.10.443.10">
    <property type="entry name" value="Intergrase catalytic core"/>
    <property type="match status" value="1"/>
</dbReference>
<feature type="domain" description="Core-binding (CB)" evidence="5">
    <location>
        <begin position="111"/>
        <end position="207"/>
    </location>
</feature>
<evidence type="ECO:0000313" key="7">
    <source>
        <dbReference type="Proteomes" id="UP000184233"/>
    </source>
</evidence>
<reference evidence="6 7" key="1">
    <citation type="submission" date="2016-09" db="EMBL/GenBank/DDBJ databases">
        <title>Genome-resolved meta-omics ties microbial dynamics to process performance in biotechnology for thiocyanate degradation.</title>
        <authorList>
            <person name="Kantor R.S."/>
            <person name="Huddy R.J."/>
            <person name="Iyer R."/>
            <person name="Thomas B.C."/>
            <person name="Brown C.T."/>
            <person name="Anantharaman K."/>
            <person name="Tringe S."/>
            <person name="Hettich R.L."/>
            <person name="Harrison S.T."/>
            <person name="Banfield J.F."/>
        </authorList>
    </citation>
    <scope>NUCLEOTIDE SEQUENCE [LARGE SCALE GENOMIC DNA]</scope>
    <source>
        <strain evidence="6">59-99</strain>
    </source>
</reference>
<dbReference type="InterPro" id="IPR050090">
    <property type="entry name" value="Tyrosine_recombinase_XerCD"/>
</dbReference>
<dbReference type="InterPro" id="IPR025269">
    <property type="entry name" value="SAM-like_dom"/>
</dbReference>
<name>A0A1M3KYZ3_9BACT</name>
<sequence length="421" mass="48849">MRLTFYVDRPDSQASVLMLNIAFRGQRLRFGTGISIVPAWWNHDKQQIRTSDPLQNANQKRLDAITTYVTELYNGLNFGSRSKALSEDDVESFRTKVLDYLSPDFESKQKKGFYDFYQDFIDTYTLRTRNGLITTKRPSDSTIAHHQSVLTGLESYATNTRRPISFSTIDETFYQGFCEYLANERGLFDNSISNYIKSLKTFMKWSQEKGLHQNLQYLRFHRNKKDGETIALTESELRTLRDMDFNDNLRIDLTRDRHLLQTFTALRYDDLIKLRPHHFDESAGVIRFSTQKTEQDVVIPIIPPLKALLAKYPSRTFEWVSNVKQNLYLKELGQLAGLNAKVTIRRSRLGERVEIERPKHELLTTHVARRTYVTLSATYGVQDAAIGAVLGHAPVSIQDIHYKKFEEATLVPMFCTAWEKF</sequence>
<keyword evidence="3" id="KW-0233">DNA recombination</keyword>